<keyword evidence="2" id="KW-0732">Signal</keyword>
<organism evidence="3 4">
    <name type="scientific">Mycolicibacterium bacteremicum</name>
    <name type="common">Mycobacterium bacteremicum</name>
    <dbReference type="NCBI Taxonomy" id="564198"/>
    <lineage>
        <taxon>Bacteria</taxon>
        <taxon>Bacillati</taxon>
        <taxon>Actinomycetota</taxon>
        <taxon>Actinomycetes</taxon>
        <taxon>Mycobacteriales</taxon>
        <taxon>Mycobacteriaceae</taxon>
        <taxon>Mycolicibacterium</taxon>
    </lineage>
</organism>
<comment type="caution">
    <text evidence="3">The sequence shown here is derived from an EMBL/GenBank/DDBJ whole genome shotgun (WGS) entry which is preliminary data.</text>
</comment>
<dbReference type="STRING" id="564198.BST17_08220"/>
<dbReference type="PROSITE" id="PS51257">
    <property type="entry name" value="PROKAR_LIPOPROTEIN"/>
    <property type="match status" value="1"/>
</dbReference>
<gene>
    <name evidence="3" type="ORF">BST17_08220</name>
</gene>
<dbReference type="SUPFAM" id="SSF50974">
    <property type="entry name" value="Nitrous oxide reductase, N-terminal domain"/>
    <property type="match status" value="1"/>
</dbReference>
<reference evidence="3 4" key="1">
    <citation type="submission" date="2017-02" db="EMBL/GenBank/DDBJ databases">
        <title>The new phylogeny of genus Mycobacterium.</title>
        <authorList>
            <person name="Tortoli E."/>
            <person name="Trovato A."/>
            <person name="Cirillo D.M."/>
        </authorList>
    </citation>
    <scope>NUCLEOTIDE SEQUENCE [LARGE SCALE GENOMIC DNA]</scope>
    <source>
        <strain evidence="3 4">DSM 45578</strain>
    </source>
</reference>
<dbReference type="PANTHER" id="PTHR47197">
    <property type="entry name" value="PROTEIN NIRF"/>
    <property type="match status" value="1"/>
</dbReference>
<dbReference type="Proteomes" id="UP000192366">
    <property type="component" value="Unassembled WGS sequence"/>
</dbReference>
<dbReference type="InterPro" id="IPR011045">
    <property type="entry name" value="N2O_reductase_N"/>
</dbReference>
<keyword evidence="4" id="KW-1185">Reference proteome</keyword>
<protein>
    <recommendedName>
        <fullName evidence="5">SMP-30/Gluconolactonase/LRE-like region domain-containing protein</fullName>
    </recommendedName>
</protein>
<sequence>MTRRCTAIPCLLAVGALLAGCSGEPAPQTPTTSSADPAPARTPPAEPARSGPPATAPVGAVVPLGNAPEGIVVGSSGIAAAAVRQPDGIVIFDASTGAQRARVGTPSAARHLSLAGPDGPVLAPLEGSDELLALRLADGRIDFTASGVGRQPHDAAATADGTIVVANEGGGGVVFVRDGRVTGSLPAGPTQPGGVAAVGNYAAVADVQGNGVWVYDAATRRQVAQAPVGTKLTHAIALTGDLAAFADTDGGAVLIERIGPQITEVARVDAPGKPYGLAFDSSNDRLYITLTESNLLRVVDIADPATARVLADIPTVQQPNSVAVDPRSGAVLVTGSNGAGTGSVQIVGTDLLPAS</sequence>
<dbReference type="PANTHER" id="PTHR47197:SF3">
    <property type="entry name" value="DIHYDRO-HEME D1 DEHYDROGENASE"/>
    <property type="match status" value="1"/>
</dbReference>
<dbReference type="InterPro" id="IPR051200">
    <property type="entry name" value="Host-pathogen_enzymatic-act"/>
</dbReference>
<proteinExistence type="predicted"/>
<evidence type="ECO:0008006" key="5">
    <source>
        <dbReference type="Google" id="ProtNLM"/>
    </source>
</evidence>
<evidence type="ECO:0000256" key="1">
    <source>
        <dbReference type="SAM" id="MobiDB-lite"/>
    </source>
</evidence>
<dbReference type="OrthoDB" id="4446106at2"/>
<dbReference type="Gene3D" id="2.130.10.10">
    <property type="entry name" value="YVTN repeat-like/Quinoprotein amine dehydrogenase"/>
    <property type="match status" value="2"/>
</dbReference>
<evidence type="ECO:0000313" key="4">
    <source>
        <dbReference type="Proteomes" id="UP000192366"/>
    </source>
</evidence>
<dbReference type="InterPro" id="IPR015943">
    <property type="entry name" value="WD40/YVTN_repeat-like_dom_sf"/>
</dbReference>
<dbReference type="EMBL" id="MVHJ01000005">
    <property type="protein sequence ID" value="ORA05741.1"/>
    <property type="molecule type" value="Genomic_DNA"/>
</dbReference>
<dbReference type="RefSeq" id="WP_083056950.1">
    <property type="nucleotide sequence ID" value="NZ_JACKVM010000014.1"/>
</dbReference>
<name>A0A1W9Z0A0_MYCBA</name>
<feature type="compositionally biased region" description="Low complexity" evidence="1">
    <location>
        <begin position="24"/>
        <end position="39"/>
    </location>
</feature>
<feature type="signal peptide" evidence="2">
    <location>
        <begin position="1"/>
        <end position="19"/>
    </location>
</feature>
<feature type="compositionally biased region" description="Low complexity" evidence="1">
    <location>
        <begin position="47"/>
        <end position="57"/>
    </location>
</feature>
<feature type="chain" id="PRO_5039334185" description="SMP-30/Gluconolactonase/LRE-like region domain-containing protein" evidence="2">
    <location>
        <begin position="20"/>
        <end position="355"/>
    </location>
</feature>
<dbReference type="AlphaFoldDB" id="A0A1W9Z0A0"/>
<feature type="region of interest" description="Disordered" evidence="1">
    <location>
        <begin position="24"/>
        <end position="57"/>
    </location>
</feature>
<evidence type="ECO:0000313" key="3">
    <source>
        <dbReference type="EMBL" id="ORA05741.1"/>
    </source>
</evidence>
<accession>A0A1W9Z0A0</accession>
<evidence type="ECO:0000256" key="2">
    <source>
        <dbReference type="SAM" id="SignalP"/>
    </source>
</evidence>